<proteinExistence type="predicted"/>
<accession>A0A9P5ND60</accession>
<gene>
    <name evidence="1" type="ORF">CPB84DRAFT_192052</name>
</gene>
<protein>
    <submittedName>
        <fullName evidence="1">Uncharacterized protein</fullName>
    </submittedName>
</protein>
<evidence type="ECO:0000313" key="1">
    <source>
        <dbReference type="EMBL" id="KAF8883173.1"/>
    </source>
</evidence>
<organism evidence="1 2">
    <name type="scientific">Gymnopilus junonius</name>
    <name type="common">Spectacular rustgill mushroom</name>
    <name type="synonym">Gymnopilus spectabilis subsp. junonius</name>
    <dbReference type="NCBI Taxonomy" id="109634"/>
    <lineage>
        <taxon>Eukaryota</taxon>
        <taxon>Fungi</taxon>
        <taxon>Dikarya</taxon>
        <taxon>Basidiomycota</taxon>
        <taxon>Agaricomycotina</taxon>
        <taxon>Agaricomycetes</taxon>
        <taxon>Agaricomycetidae</taxon>
        <taxon>Agaricales</taxon>
        <taxon>Agaricineae</taxon>
        <taxon>Hymenogastraceae</taxon>
        <taxon>Gymnopilus</taxon>
    </lineage>
</organism>
<keyword evidence="2" id="KW-1185">Reference proteome</keyword>
<comment type="caution">
    <text evidence="1">The sequence shown here is derived from an EMBL/GenBank/DDBJ whole genome shotgun (WGS) entry which is preliminary data.</text>
</comment>
<dbReference type="Proteomes" id="UP000724874">
    <property type="component" value="Unassembled WGS sequence"/>
</dbReference>
<dbReference type="OrthoDB" id="3061264at2759"/>
<dbReference type="AlphaFoldDB" id="A0A9P5ND60"/>
<dbReference type="EMBL" id="JADNYJ010000117">
    <property type="protein sequence ID" value="KAF8883173.1"/>
    <property type="molecule type" value="Genomic_DNA"/>
</dbReference>
<evidence type="ECO:0000313" key="2">
    <source>
        <dbReference type="Proteomes" id="UP000724874"/>
    </source>
</evidence>
<sequence length="81" mass="8938">MSIHQTSMEWGIMNYDGKSEGFSRPGDSGSIIAGIRSRIGGMLTGGAGKMKAWDMTYATPWWWLLECIKANGFPDTHLDVL</sequence>
<reference evidence="1" key="1">
    <citation type="submission" date="2020-11" db="EMBL/GenBank/DDBJ databases">
        <authorList>
            <consortium name="DOE Joint Genome Institute"/>
            <person name="Ahrendt S."/>
            <person name="Riley R."/>
            <person name="Andreopoulos W."/>
            <person name="LaButti K."/>
            <person name="Pangilinan J."/>
            <person name="Ruiz-duenas F.J."/>
            <person name="Barrasa J.M."/>
            <person name="Sanchez-Garcia M."/>
            <person name="Camarero S."/>
            <person name="Miyauchi S."/>
            <person name="Serrano A."/>
            <person name="Linde D."/>
            <person name="Babiker R."/>
            <person name="Drula E."/>
            <person name="Ayuso-Fernandez I."/>
            <person name="Pacheco R."/>
            <person name="Padilla G."/>
            <person name="Ferreira P."/>
            <person name="Barriuso J."/>
            <person name="Kellner H."/>
            <person name="Castanera R."/>
            <person name="Alfaro M."/>
            <person name="Ramirez L."/>
            <person name="Pisabarro A.G."/>
            <person name="Kuo A."/>
            <person name="Tritt A."/>
            <person name="Lipzen A."/>
            <person name="He G."/>
            <person name="Yan M."/>
            <person name="Ng V."/>
            <person name="Cullen D."/>
            <person name="Martin F."/>
            <person name="Rosso M.-N."/>
            <person name="Henrissat B."/>
            <person name="Hibbett D."/>
            <person name="Martinez A.T."/>
            <person name="Grigoriev I.V."/>
        </authorList>
    </citation>
    <scope>NUCLEOTIDE SEQUENCE</scope>
    <source>
        <strain evidence="1">AH 44721</strain>
    </source>
</reference>
<name>A0A9P5ND60_GYMJU</name>